<accession>A0A7I8KEC5</accession>
<dbReference type="EMBL" id="LR746267">
    <property type="protein sequence ID" value="CAA7395438.1"/>
    <property type="molecule type" value="Genomic_DNA"/>
</dbReference>
<keyword evidence="2" id="KW-1185">Reference proteome</keyword>
<organism evidence="1 2">
    <name type="scientific">Spirodela intermedia</name>
    <name type="common">Intermediate duckweed</name>
    <dbReference type="NCBI Taxonomy" id="51605"/>
    <lineage>
        <taxon>Eukaryota</taxon>
        <taxon>Viridiplantae</taxon>
        <taxon>Streptophyta</taxon>
        <taxon>Embryophyta</taxon>
        <taxon>Tracheophyta</taxon>
        <taxon>Spermatophyta</taxon>
        <taxon>Magnoliopsida</taxon>
        <taxon>Liliopsida</taxon>
        <taxon>Araceae</taxon>
        <taxon>Lemnoideae</taxon>
        <taxon>Spirodela</taxon>
    </lineage>
</organism>
<evidence type="ECO:0000313" key="1">
    <source>
        <dbReference type="EMBL" id="CAA7395438.1"/>
    </source>
</evidence>
<dbReference type="PANTHER" id="PTHR11439">
    <property type="entry name" value="GAG-POL-RELATED RETROTRANSPOSON"/>
    <property type="match status" value="1"/>
</dbReference>
<protein>
    <submittedName>
        <fullName evidence="1">Uncharacterized protein</fullName>
    </submittedName>
</protein>
<reference evidence="1" key="1">
    <citation type="submission" date="2020-02" db="EMBL/GenBank/DDBJ databases">
        <authorList>
            <person name="Scholz U."/>
            <person name="Mascher M."/>
            <person name="Fiebig A."/>
        </authorList>
    </citation>
    <scope>NUCLEOTIDE SEQUENCE</scope>
</reference>
<dbReference type="Proteomes" id="UP000663760">
    <property type="component" value="Chromosome 4"/>
</dbReference>
<gene>
    <name evidence="1" type="ORF">SI8410_04006099</name>
</gene>
<sequence length="109" mass="12524">MNINDKLCLDDGTAKTTKHFYRSVVGGLMYLTHTYPDILFSIGIISRFMHSPSVHHLRVAKRILLYVRGTINYGILYQHDVEFIFSDYSNSDWTNSIGYSNSGFVFSFS</sequence>
<dbReference type="AlphaFoldDB" id="A0A7I8KEC5"/>
<proteinExistence type="predicted"/>
<dbReference type="PANTHER" id="PTHR11439:SF477">
    <property type="entry name" value="REVERSE TRANSCRIPTASE TY1_COPIA-TYPE DOMAIN-CONTAINING PROTEIN"/>
    <property type="match status" value="1"/>
</dbReference>
<dbReference type="OrthoDB" id="784077at2759"/>
<evidence type="ECO:0000313" key="2">
    <source>
        <dbReference type="Proteomes" id="UP000663760"/>
    </source>
</evidence>
<name>A0A7I8KEC5_SPIIN</name>